<evidence type="ECO:0000313" key="3">
    <source>
        <dbReference type="Proteomes" id="UP001194746"/>
    </source>
</evidence>
<dbReference type="InterPro" id="IPR036397">
    <property type="entry name" value="RNaseH_sf"/>
</dbReference>
<keyword evidence="3" id="KW-1185">Reference proteome</keyword>
<gene>
    <name evidence="2" type="ORF">FE257_005503</name>
</gene>
<dbReference type="InterPro" id="IPR012337">
    <property type="entry name" value="RNaseH-like_sf"/>
</dbReference>
<dbReference type="GO" id="GO:0008408">
    <property type="term" value="F:3'-5' exonuclease activity"/>
    <property type="evidence" value="ECO:0007669"/>
    <property type="project" value="InterPro"/>
</dbReference>
<reference evidence="2" key="2">
    <citation type="submission" date="2020-02" db="EMBL/GenBank/DDBJ databases">
        <authorList>
            <person name="Gilchrist C.L.M."/>
            <person name="Chooi Y.-H."/>
        </authorList>
    </citation>
    <scope>NUCLEOTIDE SEQUENCE</scope>
    <source>
        <strain evidence="2">MST-FP2251</strain>
    </source>
</reference>
<organism evidence="2 3">
    <name type="scientific">Aspergillus nanangensis</name>
    <dbReference type="NCBI Taxonomy" id="2582783"/>
    <lineage>
        <taxon>Eukaryota</taxon>
        <taxon>Fungi</taxon>
        <taxon>Dikarya</taxon>
        <taxon>Ascomycota</taxon>
        <taxon>Pezizomycotina</taxon>
        <taxon>Eurotiomycetes</taxon>
        <taxon>Eurotiomycetidae</taxon>
        <taxon>Eurotiales</taxon>
        <taxon>Aspergillaceae</taxon>
        <taxon>Aspergillus</taxon>
        <taxon>Aspergillus subgen. Circumdati</taxon>
    </lineage>
</organism>
<dbReference type="GO" id="GO:0003676">
    <property type="term" value="F:nucleic acid binding"/>
    <property type="evidence" value="ECO:0007669"/>
    <property type="project" value="InterPro"/>
</dbReference>
<protein>
    <recommendedName>
        <fullName evidence="1">3'-5' exonuclease domain-containing protein</fullName>
    </recommendedName>
</protein>
<dbReference type="PANTHER" id="PTHR43040">
    <property type="entry name" value="RIBONUCLEASE D"/>
    <property type="match status" value="1"/>
</dbReference>
<dbReference type="Pfam" id="PF01612">
    <property type="entry name" value="DNA_pol_A_exo1"/>
    <property type="match status" value="1"/>
</dbReference>
<evidence type="ECO:0000259" key="1">
    <source>
        <dbReference type="Pfam" id="PF01612"/>
    </source>
</evidence>
<dbReference type="EMBL" id="VCAU01000233">
    <property type="protein sequence ID" value="KAF9882708.1"/>
    <property type="molecule type" value="Genomic_DNA"/>
</dbReference>
<sequence length="240" mass="27866">MSIKRILESPTTLKVLFDARRDSDALFSLYGISLDGIRDVQLMELGTRRGSKCFLSSLEECIKNDSTISVAEKKVWKKIKNDGRELLGYVLNERPVRPEVQRYCAGDVIFLPELFNKHKVTLSQPGKKFWELHVLEATKERIRLSQSQMFNPVETGARSPWDDYSLEEEVNQWNDDILDEAIISQNDGLNDIYDLMNIMDEEDYGLANDHSWVDDGPTSCRDIINDCDYDYYYSDYCYKL</sequence>
<dbReference type="PANTHER" id="PTHR43040:SF1">
    <property type="entry name" value="RIBONUCLEASE D"/>
    <property type="match status" value="1"/>
</dbReference>
<name>A0AAD4CB99_ASPNN</name>
<accession>A0AAD4CB99</accession>
<dbReference type="Gene3D" id="3.30.420.10">
    <property type="entry name" value="Ribonuclease H-like superfamily/Ribonuclease H"/>
    <property type="match status" value="1"/>
</dbReference>
<comment type="caution">
    <text evidence="2">The sequence shown here is derived from an EMBL/GenBank/DDBJ whole genome shotgun (WGS) entry which is preliminary data.</text>
</comment>
<dbReference type="SUPFAM" id="SSF53098">
    <property type="entry name" value="Ribonuclease H-like"/>
    <property type="match status" value="1"/>
</dbReference>
<proteinExistence type="predicted"/>
<dbReference type="InterPro" id="IPR002562">
    <property type="entry name" value="3'-5'_exonuclease_dom"/>
</dbReference>
<feature type="domain" description="3'-5' exonuclease" evidence="1">
    <location>
        <begin position="3"/>
        <end position="117"/>
    </location>
</feature>
<evidence type="ECO:0000313" key="2">
    <source>
        <dbReference type="EMBL" id="KAF9882708.1"/>
    </source>
</evidence>
<reference evidence="2" key="1">
    <citation type="journal article" date="2019" name="Beilstein J. Org. Chem.">
        <title>Nanangenines: drimane sesquiterpenoids as the dominant metabolite cohort of a novel Australian fungus, Aspergillus nanangensis.</title>
        <authorList>
            <person name="Lacey H.J."/>
            <person name="Gilchrist C.L.M."/>
            <person name="Crombie A."/>
            <person name="Kalaitzis J.A."/>
            <person name="Vuong D."/>
            <person name="Rutledge P.J."/>
            <person name="Turner P."/>
            <person name="Pitt J.I."/>
            <person name="Lacey E."/>
            <person name="Chooi Y.H."/>
            <person name="Piggott A.M."/>
        </authorList>
    </citation>
    <scope>NUCLEOTIDE SEQUENCE</scope>
    <source>
        <strain evidence="2">MST-FP2251</strain>
    </source>
</reference>
<dbReference type="GO" id="GO:0006139">
    <property type="term" value="P:nucleobase-containing compound metabolic process"/>
    <property type="evidence" value="ECO:0007669"/>
    <property type="project" value="InterPro"/>
</dbReference>
<dbReference type="Proteomes" id="UP001194746">
    <property type="component" value="Unassembled WGS sequence"/>
</dbReference>
<dbReference type="AlphaFoldDB" id="A0AAD4CB99"/>